<sequence>MHMYQNRGEQGNIGAVTESDLFRLKRGASGTIGLIDKGRIDSGNNQSYQLVGSLVMKKDIRNQETGRMIEKNNGLSTTEYAIESSTFHNEQSEQGTRDMEQRRLNMPDGHQIGVQSCGGNWGVREIPGIYAQGGYIKYKWDYRSKSQQHRGLLQRQYKQQQKE</sequence>
<dbReference type="AlphaFoldDB" id="A0A5J4TR56"/>
<evidence type="ECO:0000313" key="2">
    <source>
        <dbReference type="Proteomes" id="UP000324800"/>
    </source>
</evidence>
<comment type="caution">
    <text evidence="1">The sequence shown here is derived from an EMBL/GenBank/DDBJ whole genome shotgun (WGS) entry which is preliminary data.</text>
</comment>
<protein>
    <submittedName>
        <fullName evidence="1">Uncharacterized protein</fullName>
    </submittedName>
</protein>
<accession>A0A5J4TR56</accession>
<name>A0A5J4TR56_9EUKA</name>
<evidence type="ECO:0000313" key="1">
    <source>
        <dbReference type="EMBL" id="KAA6360450.1"/>
    </source>
</evidence>
<gene>
    <name evidence="1" type="ORF">EZS28_044024</name>
</gene>
<reference evidence="1 2" key="1">
    <citation type="submission" date="2019-03" db="EMBL/GenBank/DDBJ databases">
        <title>Single cell metagenomics reveals metabolic interactions within the superorganism composed of flagellate Streblomastix strix and complex community of Bacteroidetes bacteria on its surface.</title>
        <authorList>
            <person name="Treitli S.C."/>
            <person name="Kolisko M."/>
            <person name="Husnik F."/>
            <person name="Keeling P."/>
            <person name="Hampl V."/>
        </authorList>
    </citation>
    <scope>NUCLEOTIDE SEQUENCE [LARGE SCALE GENOMIC DNA]</scope>
    <source>
        <strain evidence="1">ST1C</strain>
    </source>
</reference>
<dbReference type="Proteomes" id="UP000324800">
    <property type="component" value="Unassembled WGS sequence"/>
</dbReference>
<organism evidence="1 2">
    <name type="scientific">Streblomastix strix</name>
    <dbReference type="NCBI Taxonomy" id="222440"/>
    <lineage>
        <taxon>Eukaryota</taxon>
        <taxon>Metamonada</taxon>
        <taxon>Preaxostyla</taxon>
        <taxon>Oxymonadida</taxon>
        <taxon>Streblomastigidae</taxon>
        <taxon>Streblomastix</taxon>
    </lineage>
</organism>
<proteinExistence type="predicted"/>
<dbReference type="EMBL" id="SNRW01026931">
    <property type="protein sequence ID" value="KAA6360450.1"/>
    <property type="molecule type" value="Genomic_DNA"/>
</dbReference>